<accession>A0A4V2RXU8</accession>
<organism evidence="5 6">
    <name type="scientific">Camelimonas lactis</name>
    <dbReference type="NCBI Taxonomy" id="659006"/>
    <lineage>
        <taxon>Bacteria</taxon>
        <taxon>Pseudomonadati</taxon>
        <taxon>Pseudomonadota</taxon>
        <taxon>Alphaproteobacteria</taxon>
        <taxon>Hyphomicrobiales</taxon>
        <taxon>Chelatococcaceae</taxon>
        <taxon>Camelimonas</taxon>
    </lineage>
</organism>
<gene>
    <name evidence="5" type="ORF">EV666_10115</name>
</gene>
<protein>
    <submittedName>
        <fullName evidence="5">Ca-activated chloride channel family protein</fullName>
    </submittedName>
</protein>
<dbReference type="SMART" id="SM00028">
    <property type="entry name" value="TPR"/>
    <property type="match status" value="1"/>
</dbReference>
<dbReference type="Pfam" id="PF07719">
    <property type="entry name" value="TPR_2"/>
    <property type="match status" value="1"/>
</dbReference>
<dbReference type="InterPro" id="IPR019734">
    <property type="entry name" value="TPR_rpt"/>
</dbReference>
<comment type="caution">
    <text evidence="5">The sequence shown here is derived from an EMBL/GenBank/DDBJ whole genome shotgun (WGS) entry which is preliminary data.</text>
</comment>
<evidence type="ECO:0000313" key="5">
    <source>
        <dbReference type="EMBL" id="TCO15768.1"/>
    </source>
</evidence>
<keyword evidence="6" id="KW-1185">Reference proteome</keyword>
<evidence type="ECO:0000256" key="2">
    <source>
        <dbReference type="ARBA" id="ARBA00022803"/>
    </source>
</evidence>
<name>A0A4V2RXU8_9HYPH</name>
<proteinExistence type="predicted"/>
<dbReference type="Gene3D" id="1.25.40.10">
    <property type="entry name" value="Tetratricopeptide repeat domain"/>
    <property type="match status" value="1"/>
</dbReference>
<dbReference type="SUPFAM" id="SSF48452">
    <property type="entry name" value="TPR-like"/>
    <property type="match status" value="1"/>
</dbReference>
<sequence>MKRLAALAARLASAPYLCVLLAMAAGLLVAGWRMGWRDLWLWPDQRGRLLLRENRPAEAAAAFRDPFWRGVALYRSGDFKGAAQAFATPQTPESFFNRGDAQVLLGQYDDAVKSFDRALGLRPDWPEARRNRDIALARAALRKTEGGEMDQTDSKPDEVVYDKNRKGGEETPAEPGQQMSDQAVQALWLKRVQTRPADFLRARFAWQLSEQNENGAADGGAK</sequence>
<dbReference type="Proteomes" id="UP000294881">
    <property type="component" value="Unassembled WGS sequence"/>
</dbReference>
<dbReference type="InterPro" id="IPR013105">
    <property type="entry name" value="TPR_2"/>
</dbReference>
<feature type="compositionally biased region" description="Basic and acidic residues" evidence="4">
    <location>
        <begin position="143"/>
        <end position="169"/>
    </location>
</feature>
<dbReference type="InterPro" id="IPR011990">
    <property type="entry name" value="TPR-like_helical_dom_sf"/>
</dbReference>
<dbReference type="PROSITE" id="PS50005">
    <property type="entry name" value="TPR"/>
    <property type="match status" value="1"/>
</dbReference>
<evidence type="ECO:0000256" key="4">
    <source>
        <dbReference type="SAM" id="MobiDB-lite"/>
    </source>
</evidence>
<evidence type="ECO:0000256" key="1">
    <source>
        <dbReference type="ARBA" id="ARBA00022737"/>
    </source>
</evidence>
<keyword evidence="1" id="KW-0677">Repeat</keyword>
<dbReference type="PROSITE" id="PS50293">
    <property type="entry name" value="TPR_REGION"/>
    <property type="match status" value="1"/>
</dbReference>
<feature type="repeat" description="TPR" evidence="3">
    <location>
        <begin position="92"/>
        <end position="125"/>
    </location>
</feature>
<keyword evidence="2 3" id="KW-0802">TPR repeat</keyword>
<reference evidence="5 6" key="1">
    <citation type="submission" date="2019-03" db="EMBL/GenBank/DDBJ databases">
        <title>Genomic Encyclopedia of Type Strains, Phase IV (KMG-IV): sequencing the most valuable type-strain genomes for metagenomic binning, comparative biology and taxonomic classification.</title>
        <authorList>
            <person name="Goeker M."/>
        </authorList>
    </citation>
    <scope>NUCLEOTIDE SEQUENCE [LARGE SCALE GENOMIC DNA]</scope>
    <source>
        <strain evidence="5 6">DSM 22958</strain>
    </source>
</reference>
<dbReference type="RefSeq" id="WP_165909833.1">
    <property type="nucleotide sequence ID" value="NZ_JBHUNN010000002.1"/>
</dbReference>
<dbReference type="EMBL" id="SLWL01000001">
    <property type="protein sequence ID" value="TCO15768.1"/>
    <property type="molecule type" value="Genomic_DNA"/>
</dbReference>
<evidence type="ECO:0000256" key="3">
    <source>
        <dbReference type="PROSITE-ProRule" id="PRU00339"/>
    </source>
</evidence>
<feature type="region of interest" description="Disordered" evidence="4">
    <location>
        <begin position="143"/>
        <end position="181"/>
    </location>
</feature>
<dbReference type="AlphaFoldDB" id="A0A4V2RXU8"/>
<evidence type="ECO:0000313" key="6">
    <source>
        <dbReference type="Proteomes" id="UP000294881"/>
    </source>
</evidence>